<dbReference type="Pfam" id="PF02535">
    <property type="entry name" value="Zip"/>
    <property type="match status" value="1"/>
</dbReference>
<evidence type="ECO:0000256" key="7">
    <source>
        <dbReference type="ARBA" id="ARBA00023136"/>
    </source>
</evidence>
<feature type="transmembrane region" description="Helical" evidence="8">
    <location>
        <begin position="208"/>
        <end position="232"/>
    </location>
</feature>
<accession>A0A136Q7F3</accession>
<dbReference type="PANTHER" id="PTHR11040:SF211">
    <property type="entry name" value="ZINC TRANSPORTER ZIP11"/>
    <property type="match status" value="1"/>
</dbReference>
<protein>
    <submittedName>
        <fullName evidence="9">Metal cation transporter, ZIP family</fullName>
    </submittedName>
</protein>
<dbReference type="GO" id="GO:0005385">
    <property type="term" value="F:zinc ion transmembrane transporter activity"/>
    <property type="evidence" value="ECO:0007669"/>
    <property type="project" value="TreeGrafter"/>
</dbReference>
<feature type="transmembrane region" description="Helical" evidence="8">
    <location>
        <begin position="138"/>
        <end position="163"/>
    </location>
</feature>
<evidence type="ECO:0000256" key="6">
    <source>
        <dbReference type="ARBA" id="ARBA00022989"/>
    </source>
</evidence>
<reference evidence="9 10" key="1">
    <citation type="submission" date="2016-02" db="EMBL/GenBank/DDBJ databases">
        <authorList>
            <person name="Wen L."/>
            <person name="He K."/>
            <person name="Yang H."/>
        </authorList>
    </citation>
    <scope>NUCLEOTIDE SEQUENCE [LARGE SCALE GENOMIC DNA]</scope>
    <source>
        <strain evidence="9 10">DSM 22607</strain>
    </source>
</reference>
<evidence type="ECO:0000256" key="3">
    <source>
        <dbReference type="ARBA" id="ARBA00022475"/>
    </source>
</evidence>
<evidence type="ECO:0000256" key="8">
    <source>
        <dbReference type="SAM" id="Phobius"/>
    </source>
</evidence>
<proteinExistence type="inferred from homology"/>
<dbReference type="GO" id="GO:0005886">
    <property type="term" value="C:plasma membrane"/>
    <property type="evidence" value="ECO:0007669"/>
    <property type="project" value="UniProtKB-SubCell"/>
</dbReference>
<keyword evidence="5" id="KW-0862">Zinc</keyword>
<gene>
    <name evidence="9" type="ORF">HMPREF3293_00650</name>
</gene>
<comment type="caution">
    <text evidence="9">The sequence shown here is derived from an EMBL/GenBank/DDBJ whole genome shotgun (WGS) entry which is preliminary data.</text>
</comment>
<dbReference type="PATRIC" id="fig|626937.4.peg.641"/>
<evidence type="ECO:0000256" key="4">
    <source>
        <dbReference type="ARBA" id="ARBA00022692"/>
    </source>
</evidence>
<feature type="transmembrane region" description="Helical" evidence="8">
    <location>
        <begin position="238"/>
        <end position="256"/>
    </location>
</feature>
<evidence type="ECO:0000256" key="1">
    <source>
        <dbReference type="ARBA" id="ARBA00004651"/>
    </source>
</evidence>
<organism evidence="9 10">
    <name type="scientific">Christensenella minuta</name>
    <dbReference type="NCBI Taxonomy" id="626937"/>
    <lineage>
        <taxon>Bacteria</taxon>
        <taxon>Bacillati</taxon>
        <taxon>Bacillota</taxon>
        <taxon>Clostridia</taxon>
        <taxon>Christensenellales</taxon>
        <taxon>Christensenellaceae</taxon>
        <taxon>Christensenella</taxon>
    </lineage>
</organism>
<keyword evidence="3" id="KW-1003">Cell membrane</keyword>
<name>A0A136Q7F3_9FIRM</name>
<feature type="transmembrane region" description="Helical" evidence="8">
    <location>
        <begin position="64"/>
        <end position="85"/>
    </location>
</feature>
<dbReference type="AlphaFoldDB" id="A0A136Q7F3"/>
<feature type="transmembrane region" description="Helical" evidence="8">
    <location>
        <begin position="97"/>
        <end position="117"/>
    </location>
</feature>
<feature type="transmembrane region" description="Helical" evidence="8">
    <location>
        <begin position="169"/>
        <end position="187"/>
    </location>
</feature>
<feature type="transmembrane region" description="Helical" evidence="8">
    <location>
        <begin position="28"/>
        <end position="52"/>
    </location>
</feature>
<feature type="transmembrane region" description="Helical" evidence="8">
    <location>
        <begin position="268"/>
        <end position="286"/>
    </location>
</feature>
<keyword evidence="10" id="KW-1185">Reference proteome</keyword>
<dbReference type="InterPro" id="IPR003689">
    <property type="entry name" value="ZIP"/>
</dbReference>
<dbReference type="STRING" id="626937.HMPREF3293_00650"/>
<evidence type="ECO:0000313" key="9">
    <source>
        <dbReference type="EMBL" id="KXK66607.1"/>
    </source>
</evidence>
<keyword evidence="4 8" id="KW-0812">Transmembrane</keyword>
<keyword evidence="6 8" id="KW-1133">Transmembrane helix</keyword>
<sequence>MKTVCRLAVRLMNNRYRLFSRRTAMNPFLLALAGSGLMFAATTAGSASVFFFRGEINPKVQRVMLGFAAGIMIAASVWSLLIPAIEMAEEQGTTGWIPAAGGFALGGLFLFALDHLLPHQHPGSSKPEGLHAHLGKRTMLVFAVTLHNIPEGLAVGLAFAVAAQGGGDTVTLASAIALAIGMALQNVPEGAAIALPLRQEGLTRGKAFLWGTMSGAVEPIAAVAAVALIGLISGIMPWLLAFAAGAMIYVVVEELIPEAHLGEHSHSGTAGVMVGFILMMILDVALG</sequence>
<evidence type="ECO:0000256" key="2">
    <source>
        <dbReference type="ARBA" id="ARBA00006939"/>
    </source>
</evidence>
<keyword evidence="7 8" id="KW-0472">Membrane</keyword>
<comment type="similarity">
    <text evidence="2">Belongs to the ZIP transporter (TC 2.A.5) family.</text>
</comment>
<comment type="subcellular location">
    <subcellularLocation>
        <location evidence="1">Cell membrane</location>
        <topology evidence="1">Multi-pass membrane protein</topology>
    </subcellularLocation>
</comment>
<evidence type="ECO:0000313" key="10">
    <source>
        <dbReference type="Proteomes" id="UP000070366"/>
    </source>
</evidence>
<dbReference type="EMBL" id="LSZW01000040">
    <property type="protein sequence ID" value="KXK66607.1"/>
    <property type="molecule type" value="Genomic_DNA"/>
</dbReference>
<dbReference type="Proteomes" id="UP000070366">
    <property type="component" value="Unassembled WGS sequence"/>
</dbReference>
<evidence type="ECO:0000256" key="5">
    <source>
        <dbReference type="ARBA" id="ARBA00022833"/>
    </source>
</evidence>
<dbReference type="PANTHER" id="PTHR11040">
    <property type="entry name" value="ZINC/IRON TRANSPORTER"/>
    <property type="match status" value="1"/>
</dbReference>